<evidence type="ECO:0000313" key="3">
    <source>
        <dbReference type="Proteomes" id="UP000002774"/>
    </source>
</evidence>
<dbReference type="EMBL" id="CM001403">
    <property type="protein sequence ID" value="EHQ29833.1"/>
    <property type="molecule type" value="Genomic_DNA"/>
</dbReference>
<feature type="chain" id="PRO_5003557077" evidence="1">
    <location>
        <begin position="21"/>
        <end position="164"/>
    </location>
</feature>
<feature type="signal peptide" evidence="1">
    <location>
        <begin position="1"/>
        <end position="20"/>
    </location>
</feature>
<gene>
    <name evidence="2" type="ORF">Mucpa_5765</name>
</gene>
<evidence type="ECO:0000256" key="1">
    <source>
        <dbReference type="SAM" id="SignalP"/>
    </source>
</evidence>
<evidence type="ECO:0000313" key="2">
    <source>
        <dbReference type="EMBL" id="EHQ29833.1"/>
    </source>
</evidence>
<dbReference type="AlphaFoldDB" id="H1Y5Q7"/>
<protein>
    <submittedName>
        <fullName evidence="2">Uncharacterized protein</fullName>
    </submittedName>
</protein>
<sequence length="164" mass="19211">MKLVFSLFILMSFGTLICNAQRVTYSDLTYVLNHDLGNIEDYLSKKGFDYDRKDTVSDERTAYSIIFKKHYQDYKDNISISKSTSLGFYPNVTFSTTRRSDYLAFKNSIKQLGYKIGKTETDDAGSLDIEYYKGNMKVLFSVSRMKDFDTNYYIIYISKRYIKD</sequence>
<dbReference type="RefSeq" id="WP_008511256.1">
    <property type="nucleotide sequence ID" value="NZ_CM001403.1"/>
</dbReference>
<dbReference type="Proteomes" id="UP000002774">
    <property type="component" value="Chromosome"/>
</dbReference>
<reference evidence="2" key="1">
    <citation type="submission" date="2011-09" db="EMBL/GenBank/DDBJ databases">
        <title>The permanent draft genome of Mucilaginibacter paludis DSM 18603.</title>
        <authorList>
            <consortium name="US DOE Joint Genome Institute (JGI-PGF)"/>
            <person name="Lucas S."/>
            <person name="Han J."/>
            <person name="Lapidus A."/>
            <person name="Bruce D."/>
            <person name="Goodwin L."/>
            <person name="Pitluck S."/>
            <person name="Peters L."/>
            <person name="Kyrpides N."/>
            <person name="Mavromatis K."/>
            <person name="Ivanova N."/>
            <person name="Mikhailova N."/>
            <person name="Held B."/>
            <person name="Detter J.C."/>
            <person name="Tapia R."/>
            <person name="Han C."/>
            <person name="Land M."/>
            <person name="Hauser L."/>
            <person name="Markowitz V."/>
            <person name="Cheng J.-F."/>
            <person name="Hugenholtz P."/>
            <person name="Woyke T."/>
            <person name="Wu D."/>
            <person name="Tindall B."/>
            <person name="Brambilla E."/>
            <person name="Klenk H.-P."/>
            <person name="Eisen J.A."/>
        </authorList>
    </citation>
    <scope>NUCLEOTIDE SEQUENCE [LARGE SCALE GENOMIC DNA]</scope>
    <source>
        <strain evidence="2">DSM 18603</strain>
    </source>
</reference>
<organism evidence="2 3">
    <name type="scientific">Mucilaginibacter paludis DSM 18603</name>
    <dbReference type="NCBI Taxonomy" id="714943"/>
    <lineage>
        <taxon>Bacteria</taxon>
        <taxon>Pseudomonadati</taxon>
        <taxon>Bacteroidota</taxon>
        <taxon>Sphingobacteriia</taxon>
        <taxon>Sphingobacteriales</taxon>
        <taxon>Sphingobacteriaceae</taxon>
        <taxon>Mucilaginibacter</taxon>
    </lineage>
</organism>
<keyword evidence="3" id="KW-1185">Reference proteome</keyword>
<name>H1Y5Q7_9SPHI</name>
<dbReference type="HOGENOM" id="CLU_1617165_0_0_10"/>
<proteinExistence type="predicted"/>
<keyword evidence="1" id="KW-0732">Signal</keyword>
<accession>H1Y5Q7</accession>